<dbReference type="Proteomes" id="UP000037594">
    <property type="component" value="Unassembled WGS sequence"/>
</dbReference>
<dbReference type="EMBL" id="LFOD01000012">
    <property type="protein sequence ID" value="KMV17593.1"/>
    <property type="molecule type" value="Genomic_DNA"/>
</dbReference>
<proteinExistence type="predicted"/>
<name>A0A0J8U7U3_9MYCO</name>
<evidence type="ECO:0000313" key="3">
    <source>
        <dbReference type="Proteomes" id="UP000037594"/>
    </source>
</evidence>
<organism evidence="2 3">
    <name type="scientific">Mycolicibacterium conceptionense</name>
    <dbReference type="NCBI Taxonomy" id="451644"/>
    <lineage>
        <taxon>Bacteria</taxon>
        <taxon>Bacillati</taxon>
        <taxon>Actinomycetota</taxon>
        <taxon>Actinomycetes</taxon>
        <taxon>Mycobacteriales</taxon>
        <taxon>Mycobacteriaceae</taxon>
        <taxon>Mycolicibacterium</taxon>
    </lineage>
</organism>
<dbReference type="AlphaFoldDB" id="A0A0J8U7U3"/>
<reference evidence="2 3" key="1">
    <citation type="submission" date="2015-06" db="EMBL/GenBank/DDBJ databases">
        <title>Genome sequence of Mycobacterium conceptionense strain MLE.</title>
        <authorList>
            <person name="Greninger A.L."/>
            <person name="Cunningham G."/>
            <person name="Chiu C.Y."/>
            <person name="Miller S."/>
        </authorList>
    </citation>
    <scope>NUCLEOTIDE SEQUENCE [LARGE SCALE GENOMIC DNA]</scope>
    <source>
        <strain evidence="2 3">MLE</strain>
    </source>
</reference>
<comment type="caution">
    <text evidence="2">The sequence shown here is derived from an EMBL/GenBank/DDBJ whole genome shotgun (WGS) entry which is preliminary data.</text>
</comment>
<feature type="region of interest" description="Disordered" evidence="1">
    <location>
        <begin position="1"/>
        <end position="30"/>
    </location>
</feature>
<protein>
    <submittedName>
        <fullName evidence="2">Uncharacterized protein</fullName>
    </submittedName>
</protein>
<gene>
    <name evidence="2" type="ORF">ACT17_14990</name>
</gene>
<evidence type="ECO:0000256" key="1">
    <source>
        <dbReference type="SAM" id="MobiDB-lite"/>
    </source>
</evidence>
<dbReference type="PATRIC" id="fig|451644.5.peg.3102"/>
<accession>A0A0J8U7U3</accession>
<evidence type="ECO:0000313" key="2">
    <source>
        <dbReference type="EMBL" id="KMV17593.1"/>
    </source>
</evidence>
<feature type="compositionally biased region" description="Low complexity" evidence="1">
    <location>
        <begin position="1"/>
        <end position="11"/>
    </location>
</feature>
<sequence>MPAAGPPRQLGPRGGLTRAPGPHNKKENPPMTMIVSVYAGFNALDSNESEASCAFADGTAAEDIVNWLMSEQADRIAEQRSDDPRAWLTNTVDLMLGNPPNTGADNGNFVIAYRRA</sequence>